<dbReference type="AlphaFoldDB" id="A0A545AXH6"/>
<dbReference type="RefSeq" id="WP_142703439.1">
    <property type="nucleotide sequence ID" value="NZ_VIRS01000003.1"/>
</dbReference>
<organism evidence="1 2">
    <name type="scientific">Cryptosporangium phraense</name>
    <dbReference type="NCBI Taxonomy" id="2593070"/>
    <lineage>
        <taxon>Bacteria</taxon>
        <taxon>Bacillati</taxon>
        <taxon>Actinomycetota</taxon>
        <taxon>Actinomycetes</taxon>
        <taxon>Cryptosporangiales</taxon>
        <taxon>Cryptosporangiaceae</taxon>
        <taxon>Cryptosporangium</taxon>
    </lineage>
</organism>
<accession>A0A545AXH6</accession>
<name>A0A545AXH6_9ACTN</name>
<dbReference type="EMBL" id="VIRS01000003">
    <property type="protein sequence ID" value="TQS46032.1"/>
    <property type="molecule type" value="Genomic_DNA"/>
</dbReference>
<proteinExistence type="predicted"/>
<protein>
    <submittedName>
        <fullName evidence="1">Uncharacterized protein</fullName>
    </submittedName>
</protein>
<dbReference type="OrthoDB" id="5182938at2"/>
<keyword evidence="2" id="KW-1185">Reference proteome</keyword>
<evidence type="ECO:0000313" key="2">
    <source>
        <dbReference type="Proteomes" id="UP000317982"/>
    </source>
</evidence>
<gene>
    <name evidence="1" type="ORF">FL583_05965</name>
</gene>
<dbReference type="InParanoid" id="A0A545AXH6"/>
<sequence>MAGPVLDVVVQGLTAPATAAEREAMASPPYPVPAAWAAPRDRLLRELGDRLPATGDGPPTVTRTLGAPRPFRDVVRSLGRPGPFRFADAACALLAAGALDDSDVDELVALLPGTCGIRRQQVLNRLTADDLEGALAAADRIPGDTGWAGHRDVAAVLADRGDAAGFFAGWKRYAAGQHRDGMAALKGRLVTGVARAQGWPEALAVTQDKRIGPGFASDAFSAFGADVEGLSQVLAGEAAGVLPEIDELSVLVPALVAASGRDPERDHPLLAPILDRIVAVDPTTDKATMRARDHLLFSLWPAIGEHPTLDRVRKAVRTPSLRRELTRLPREPC</sequence>
<dbReference type="Proteomes" id="UP000317982">
    <property type="component" value="Unassembled WGS sequence"/>
</dbReference>
<reference evidence="1 2" key="1">
    <citation type="submission" date="2019-07" db="EMBL/GenBank/DDBJ databases">
        <title>Cryptosporangium phraense sp. nov., isolated from plant litter.</title>
        <authorList>
            <person name="Suriyachadkun C."/>
        </authorList>
    </citation>
    <scope>NUCLEOTIDE SEQUENCE [LARGE SCALE GENOMIC DNA]</scope>
    <source>
        <strain evidence="1 2">A-T 5661</strain>
    </source>
</reference>
<comment type="caution">
    <text evidence="1">The sequence shown here is derived from an EMBL/GenBank/DDBJ whole genome shotgun (WGS) entry which is preliminary data.</text>
</comment>
<evidence type="ECO:0000313" key="1">
    <source>
        <dbReference type="EMBL" id="TQS46032.1"/>
    </source>
</evidence>